<proteinExistence type="predicted"/>
<accession>A0A9N9EID0</accession>
<evidence type="ECO:0000313" key="2">
    <source>
        <dbReference type="EMBL" id="CAG8676362.1"/>
    </source>
</evidence>
<organism evidence="2 3">
    <name type="scientific">Paraglomus occultum</name>
    <dbReference type="NCBI Taxonomy" id="144539"/>
    <lineage>
        <taxon>Eukaryota</taxon>
        <taxon>Fungi</taxon>
        <taxon>Fungi incertae sedis</taxon>
        <taxon>Mucoromycota</taxon>
        <taxon>Glomeromycotina</taxon>
        <taxon>Glomeromycetes</taxon>
        <taxon>Paraglomerales</taxon>
        <taxon>Paraglomeraceae</taxon>
        <taxon>Paraglomus</taxon>
    </lineage>
</organism>
<gene>
    <name evidence="2" type="ORF">POCULU_LOCUS11252</name>
</gene>
<keyword evidence="3" id="KW-1185">Reference proteome</keyword>
<evidence type="ECO:0000256" key="1">
    <source>
        <dbReference type="SAM" id="MobiDB-lite"/>
    </source>
</evidence>
<protein>
    <submittedName>
        <fullName evidence="2">1820_t:CDS:1</fullName>
    </submittedName>
</protein>
<feature type="region of interest" description="Disordered" evidence="1">
    <location>
        <begin position="1"/>
        <end position="23"/>
    </location>
</feature>
<dbReference type="AlphaFoldDB" id="A0A9N9EID0"/>
<dbReference type="EMBL" id="CAJVPJ010007578">
    <property type="protein sequence ID" value="CAG8676362.1"/>
    <property type="molecule type" value="Genomic_DNA"/>
</dbReference>
<feature type="non-terminal residue" evidence="2">
    <location>
        <position position="1"/>
    </location>
</feature>
<sequence>PVPSQLRNLEHSRPQGAACASIPPVTKNLRESFAIHFNFPSLKKP</sequence>
<name>A0A9N9EID0_9GLOM</name>
<feature type="non-terminal residue" evidence="2">
    <location>
        <position position="45"/>
    </location>
</feature>
<reference evidence="2" key="1">
    <citation type="submission" date="2021-06" db="EMBL/GenBank/DDBJ databases">
        <authorList>
            <person name="Kallberg Y."/>
            <person name="Tangrot J."/>
            <person name="Rosling A."/>
        </authorList>
    </citation>
    <scope>NUCLEOTIDE SEQUENCE</scope>
    <source>
        <strain evidence="2">IA702</strain>
    </source>
</reference>
<evidence type="ECO:0000313" key="3">
    <source>
        <dbReference type="Proteomes" id="UP000789572"/>
    </source>
</evidence>
<dbReference type="Proteomes" id="UP000789572">
    <property type="component" value="Unassembled WGS sequence"/>
</dbReference>
<comment type="caution">
    <text evidence="2">The sequence shown here is derived from an EMBL/GenBank/DDBJ whole genome shotgun (WGS) entry which is preliminary data.</text>
</comment>